<keyword evidence="11 13" id="KW-0472">Membrane</keyword>
<keyword evidence="8" id="KW-0249">Electron transport</keyword>
<evidence type="ECO:0000256" key="10">
    <source>
        <dbReference type="ARBA" id="ARBA00023004"/>
    </source>
</evidence>
<evidence type="ECO:0000256" key="11">
    <source>
        <dbReference type="ARBA" id="ARBA00023136"/>
    </source>
</evidence>
<keyword evidence="7" id="KW-0479">Metal-binding</keyword>
<keyword evidence="16" id="KW-1185">Reference proteome</keyword>
<keyword evidence="4" id="KW-1003">Cell membrane</keyword>
<dbReference type="RefSeq" id="WP_122164538.1">
    <property type="nucleotide sequence ID" value="NZ_JAMOIB010000007.1"/>
</dbReference>
<dbReference type="EMBL" id="RFFM01000001">
    <property type="protein sequence ID" value="RMH92598.1"/>
    <property type="molecule type" value="Genomic_DNA"/>
</dbReference>
<feature type="transmembrane region" description="Helical" evidence="13">
    <location>
        <begin position="55"/>
        <end position="73"/>
    </location>
</feature>
<evidence type="ECO:0000256" key="4">
    <source>
        <dbReference type="ARBA" id="ARBA00022475"/>
    </source>
</evidence>
<protein>
    <submittedName>
        <fullName evidence="15">Cytochrome b</fullName>
    </submittedName>
</protein>
<evidence type="ECO:0000256" key="1">
    <source>
        <dbReference type="ARBA" id="ARBA00001970"/>
    </source>
</evidence>
<keyword evidence="3" id="KW-0813">Transport</keyword>
<dbReference type="Pfam" id="PF01292">
    <property type="entry name" value="Ni_hydr_CYTB"/>
    <property type="match status" value="1"/>
</dbReference>
<evidence type="ECO:0000313" key="16">
    <source>
        <dbReference type="Proteomes" id="UP000269774"/>
    </source>
</evidence>
<evidence type="ECO:0000256" key="9">
    <source>
        <dbReference type="ARBA" id="ARBA00022989"/>
    </source>
</evidence>
<keyword evidence="5" id="KW-0349">Heme</keyword>
<proteinExistence type="inferred from homology"/>
<name>A0A3M2HU99_9GAMM</name>
<comment type="subcellular location">
    <subcellularLocation>
        <location evidence="2">Cell membrane</location>
        <topology evidence="2">Multi-pass membrane protein</topology>
    </subcellularLocation>
</comment>
<dbReference type="GO" id="GO:0020037">
    <property type="term" value="F:heme binding"/>
    <property type="evidence" value="ECO:0007669"/>
    <property type="project" value="TreeGrafter"/>
</dbReference>
<gene>
    <name evidence="15" type="ORF">EA797_07825</name>
</gene>
<feature type="transmembrane region" description="Helical" evidence="13">
    <location>
        <begin position="94"/>
        <end position="112"/>
    </location>
</feature>
<keyword evidence="6 13" id="KW-0812">Transmembrane</keyword>
<evidence type="ECO:0000256" key="13">
    <source>
        <dbReference type="SAM" id="Phobius"/>
    </source>
</evidence>
<dbReference type="GO" id="GO:0046872">
    <property type="term" value="F:metal ion binding"/>
    <property type="evidence" value="ECO:0007669"/>
    <property type="project" value="UniProtKB-KW"/>
</dbReference>
<dbReference type="PANTHER" id="PTHR30529">
    <property type="entry name" value="CYTOCHROME B561"/>
    <property type="match status" value="1"/>
</dbReference>
<dbReference type="PANTHER" id="PTHR30529:SF1">
    <property type="entry name" value="CYTOCHROME B561 HOMOLOG 2"/>
    <property type="match status" value="1"/>
</dbReference>
<dbReference type="GO" id="GO:0022904">
    <property type="term" value="P:respiratory electron transport chain"/>
    <property type="evidence" value="ECO:0007669"/>
    <property type="project" value="InterPro"/>
</dbReference>
<feature type="domain" description="Cytochrome b561 bacterial/Ni-hydrogenase" evidence="14">
    <location>
        <begin position="14"/>
        <end position="180"/>
    </location>
</feature>
<comment type="similarity">
    <text evidence="12">Belongs to the cytochrome b561 family.</text>
</comment>
<feature type="transmembrane region" description="Helical" evidence="13">
    <location>
        <begin position="146"/>
        <end position="164"/>
    </location>
</feature>
<reference evidence="15 16" key="1">
    <citation type="submission" date="2018-10" db="EMBL/GenBank/DDBJ databases">
        <title>Pseudomonas zhaodongensis NEAU-ST5-21(T) genome.</title>
        <authorList>
            <person name="Peng J."/>
            <person name="Liu Z.-P."/>
        </authorList>
    </citation>
    <scope>NUCLEOTIDE SEQUENCE [LARGE SCALE GENOMIC DNA]</scope>
    <source>
        <strain evidence="15 16">NEAU-ST5-21</strain>
    </source>
</reference>
<comment type="cofactor">
    <cofactor evidence="1">
        <name>heme b</name>
        <dbReference type="ChEBI" id="CHEBI:60344"/>
    </cofactor>
</comment>
<evidence type="ECO:0000256" key="8">
    <source>
        <dbReference type="ARBA" id="ARBA00022982"/>
    </source>
</evidence>
<feature type="transmembrane region" description="Helical" evidence="13">
    <location>
        <begin position="21"/>
        <end position="43"/>
    </location>
</feature>
<evidence type="ECO:0000256" key="7">
    <source>
        <dbReference type="ARBA" id="ARBA00022723"/>
    </source>
</evidence>
<dbReference type="OrthoDB" id="8589936at2"/>
<evidence type="ECO:0000256" key="3">
    <source>
        <dbReference type="ARBA" id="ARBA00022448"/>
    </source>
</evidence>
<keyword evidence="9 13" id="KW-1133">Transmembrane helix</keyword>
<dbReference type="GO" id="GO:0005886">
    <property type="term" value="C:plasma membrane"/>
    <property type="evidence" value="ECO:0007669"/>
    <property type="project" value="UniProtKB-SubCell"/>
</dbReference>
<dbReference type="AlphaFoldDB" id="A0A3M2HU99"/>
<dbReference type="Gene3D" id="1.20.950.20">
    <property type="entry name" value="Transmembrane di-heme cytochromes, Chain C"/>
    <property type="match status" value="1"/>
</dbReference>
<dbReference type="InterPro" id="IPR052168">
    <property type="entry name" value="Cytochrome_b561_oxidase"/>
</dbReference>
<evidence type="ECO:0000256" key="6">
    <source>
        <dbReference type="ARBA" id="ARBA00022692"/>
    </source>
</evidence>
<dbReference type="GO" id="GO:0009055">
    <property type="term" value="F:electron transfer activity"/>
    <property type="evidence" value="ECO:0007669"/>
    <property type="project" value="InterPro"/>
</dbReference>
<dbReference type="InterPro" id="IPR016174">
    <property type="entry name" value="Di-haem_cyt_TM"/>
</dbReference>
<dbReference type="Proteomes" id="UP000269774">
    <property type="component" value="Unassembled WGS sequence"/>
</dbReference>
<sequence length="190" mass="21473">MSENQSQLHDTPARYGTVSRFFHWTMAAILAWQFATALSHLLLEDTAIESFLWGTHKVVGLLLIVLVVLRGLWSLRNRGHRPPSLSPMANLGHLALYLLMIVVPLIGLLRQYGSGRAFEPFGIPLMPGFEGDRIEWMMAPGFLHSWLGWLLLAMVVGHIAMVFIHRRRPRDEDVLARMLGDRQSGPSRVS</sequence>
<evidence type="ECO:0000256" key="12">
    <source>
        <dbReference type="ARBA" id="ARBA00037975"/>
    </source>
</evidence>
<comment type="caution">
    <text evidence="15">The sequence shown here is derived from an EMBL/GenBank/DDBJ whole genome shotgun (WGS) entry which is preliminary data.</text>
</comment>
<evidence type="ECO:0000256" key="2">
    <source>
        <dbReference type="ARBA" id="ARBA00004651"/>
    </source>
</evidence>
<evidence type="ECO:0000259" key="14">
    <source>
        <dbReference type="Pfam" id="PF01292"/>
    </source>
</evidence>
<keyword evidence="10" id="KW-0408">Iron</keyword>
<evidence type="ECO:0000313" key="15">
    <source>
        <dbReference type="EMBL" id="RMH92598.1"/>
    </source>
</evidence>
<dbReference type="SUPFAM" id="SSF81342">
    <property type="entry name" value="Transmembrane di-heme cytochromes"/>
    <property type="match status" value="1"/>
</dbReference>
<dbReference type="InterPro" id="IPR011577">
    <property type="entry name" value="Cyt_b561_bac/Ni-Hgenase"/>
</dbReference>
<evidence type="ECO:0000256" key="5">
    <source>
        <dbReference type="ARBA" id="ARBA00022617"/>
    </source>
</evidence>
<accession>A0A3M2HU99</accession>
<organism evidence="15 16">
    <name type="scientific">Stutzerimonas zhaodongensis</name>
    <dbReference type="NCBI Taxonomy" id="1176257"/>
    <lineage>
        <taxon>Bacteria</taxon>
        <taxon>Pseudomonadati</taxon>
        <taxon>Pseudomonadota</taxon>
        <taxon>Gammaproteobacteria</taxon>
        <taxon>Pseudomonadales</taxon>
        <taxon>Pseudomonadaceae</taxon>
        <taxon>Stutzerimonas</taxon>
    </lineage>
</organism>